<name>W9YKY4_9EURO</name>
<evidence type="ECO:0000313" key="3">
    <source>
        <dbReference type="Proteomes" id="UP000019478"/>
    </source>
</evidence>
<keyword evidence="1" id="KW-0472">Membrane</keyword>
<gene>
    <name evidence="2" type="ORF">A1O3_06735</name>
</gene>
<dbReference type="AlphaFoldDB" id="W9YKY4"/>
<keyword evidence="1" id="KW-0812">Transmembrane</keyword>
<reference evidence="2 3" key="1">
    <citation type="submission" date="2013-03" db="EMBL/GenBank/DDBJ databases">
        <title>The Genome Sequence of Capronia epimyces CBS 606.96.</title>
        <authorList>
            <consortium name="The Broad Institute Genomics Platform"/>
            <person name="Cuomo C."/>
            <person name="de Hoog S."/>
            <person name="Gorbushina A."/>
            <person name="Walker B."/>
            <person name="Young S.K."/>
            <person name="Zeng Q."/>
            <person name="Gargeya S."/>
            <person name="Fitzgerald M."/>
            <person name="Haas B."/>
            <person name="Abouelleil A."/>
            <person name="Allen A.W."/>
            <person name="Alvarado L."/>
            <person name="Arachchi H.M."/>
            <person name="Berlin A.M."/>
            <person name="Chapman S.B."/>
            <person name="Gainer-Dewar J."/>
            <person name="Goldberg J."/>
            <person name="Griggs A."/>
            <person name="Gujja S."/>
            <person name="Hansen M."/>
            <person name="Howarth C."/>
            <person name="Imamovic A."/>
            <person name="Ireland A."/>
            <person name="Larimer J."/>
            <person name="McCowan C."/>
            <person name="Murphy C."/>
            <person name="Pearson M."/>
            <person name="Poon T.W."/>
            <person name="Priest M."/>
            <person name="Roberts A."/>
            <person name="Saif S."/>
            <person name="Shea T."/>
            <person name="Sisk P."/>
            <person name="Sykes S."/>
            <person name="Wortman J."/>
            <person name="Nusbaum C."/>
            <person name="Birren B."/>
        </authorList>
    </citation>
    <scope>NUCLEOTIDE SEQUENCE [LARGE SCALE GENOMIC DNA]</scope>
    <source>
        <strain evidence="2 3">CBS 606.96</strain>
    </source>
</reference>
<protein>
    <recommendedName>
        <fullName evidence="4">Cytochrome P450 oxidoreductase</fullName>
    </recommendedName>
</protein>
<dbReference type="GO" id="GO:0005506">
    <property type="term" value="F:iron ion binding"/>
    <property type="evidence" value="ECO:0007669"/>
    <property type="project" value="InterPro"/>
</dbReference>
<dbReference type="RefSeq" id="XP_007735042.1">
    <property type="nucleotide sequence ID" value="XM_007736852.1"/>
</dbReference>
<dbReference type="OrthoDB" id="1470350at2759"/>
<organism evidence="2 3">
    <name type="scientific">Capronia epimyces CBS 606.96</name>
    <dbReference type="NCBI Taxonomy" id="1182542"/>
    <lineage>
        <taxon>Eukaryota</taxon>
        <taxon>Fungi</taxon>
        <taxon>Dikarya</taxon>
        <taxon>Ascomycota</taxon>
        <taxon>Pezizomycotina</taxon>
        <taxon>Eurotiomycetes</taxon>
        <taxon>Chaetothyriomycetidae</taxon>
        <taxon>Chaetothyriales</taxon>
        <taxon>Herpotrichiellaceae</taxon>
        <taxon>Capronia</taxon>
    </lineage>
</organism>
<dbReference type="GO" id="GO:0016705">
    <property type="term" value="F:oxidoreductase activity, acting on paired donors, with incorporation or reduction of molecular oxygen"/>
    <property type="evidence" value="ECO:0007669"/>
    <property type="project" value="InterPro"/>
</dbReference>
<dbReference type="GO" id="GO:0020037">
    <property type="term" value="F:heme binding"/>
    <property type="evidence" value="ECO:0007669"/>
    <property type="project" value="InterPro"/>
</dbReference>
<dbReference type="Gene3D" id="1.10.630.10">
    <property type="entry name" value="Cytochrome P450"/>
    <property type="match status" value="1"/>
</dbReference>
<proteinExistence type="predicted"/>
<feature type="transmembrane region" description="Helical" evidence="1">
    <location>
        <begin position="26"/>
        <end position="47"/>
    </location>
</feature>
<dbReference type="Proteomes" id="UP000019478">
    <property type="component" value="Unassembled WGS sequence"/>
</dbReference>
<sequence>MAKARFGTETIFHLSMSPLPPPPSSYLFLAAAAVALFSLIASLYLYVGSKKAQLDHIPGPWLAKYTDAWRGYQAWRLNHYKDLSNYQINLIGRYGDLVRIGPNIVLCFDPEAISTIYGFKERLEKVN</sequence>
<dbReference type="STRING" id="1182542.W9YKY4"/>
<keyword evidence="1" id="KW-1133">Transmembrane helix</keyword>
<dbReference type="InterPro" id="IPR036396">
    <property type="entry name" value="Cyt_P450_sf"/>
</dbReference>
<dbReference type="SUPFAM" id="SSF48264">
    <property type="entry name" value="Cytochrome P450"/>
    <property type="match status" value="1"/>
</dbReference>
<evidence type="ECO:0000256" key="1">
    <source>
        <dbReference type="SAM" id="Phobius"/>
    </source>
</evidence>
<evidence type="ECO:0008006" key="4">
    <source>
        <dbReference type="Google" id="ProtNLM"/>
    </source>
</evidence>
<accession>W9YKY4</accession>
<keyword evidence="3" id="KW-1185">Reference proteome</keyword>
<comment type="caution">
    <text evidence="2">The sequence shown here is derived from an EMBL/GenBank/DDBJ whole genome shotgun (WGS) entry which is preliminary data.</text>
</comment>
<dbReference type="GeneID" id="19170842"/>
<dbReference type="GO" id="GO:0004497">
    <property type="term" value="F:monooxygenase activity"/>
    <property type="evidence" value="ECO:0007669"/>
    <property type="project" value="InterPro"/>
</dbReference>
<dbReference type="HOGENOM" id="CLU_1970255_0_0_1"/>
<evidence type="ECO:0000313" key="2">
    <source>
        <dbReference type="EMBL" id="EXJ82919.1"/>
    </source>
</evidence>
<dbReference type="EMBL" id="AMGY01000005">
    <property type="protein sequence ID" value="EXJ82919.1"/>
    <property type="molecule type" value="Genomic_DNA"/>
</dbReference>